<reference evidence="7 8" key="1">
    <citation type="submission" date="2020-08" db="EMBL/GenBank/DDBJ databases">
        <title>Genome public.</title>
        <authorList>
            <person name="Liu C."/>
            <person name="Sun Q."/>
        </authorList>
    </citation>
    <scope>NUCLEOTIDE SEQUENCE [LARGE SCALE GENOMIC DNA]</scope>
    <source>
        <strain evidence="7 8">NSJ-9</strain>
    </source>
</reference>
<dbReference type="InterPro" id="IPR018163">
    <property type="entry name" value="Thr/Ala-tRNA-synth_IIc_edit"/>
</dbReference>
<dbReference type="InterPro" id="IPR018164">
    <property type="entry name" value="Ala-tRNA-synth_IIc_N"/>
</dbReference>
<keyword evidence="5" id="KW-0175">Coiled coil</keyword>
<dbReference type="Gene3D" id="3.30.980.10">
    <property type="entry name" value="Threonyl-trna Synthetase, Chain A, domain 2"/>
    <property type="match status" value="1"/>
</dbReference>
<gene>
    <name evidence="7" type="ORF">H8R94_09140</name>
</gene>
<dbReference type="InterPro" id="IPR009000">
    <property type="entry name" value="Transl_B-barrel_sf"/>
</dbReference>
<sequence length="396" mass="44149">MEKTKCLYDKFPYETEFDANVLAVKALKEAQDRYEVILDQTLFFPEQGGQTPDQGWLSVGHGLRPATRCEVLDVQIRDGVIVHVIEQKLEPGDQVHGQIDWDYRFSNMQQHTGEHIFSGIVHSTFGYENVGFHLSDSVVTMDFDGVLSPEDVTAIETRVNQVIADDLVLEIAFPTPQMLESMEYRSKKELEGQVRIVTIPGVDVCACCAPHVRRTGEVGGLKVMHVQNYKGGVRISILCGFRALDAFRQKTKTVDEMMGLLSSSEEELRSHIKRLQTENQNLAYALRQAQEKILAQEAKGLDADAEDVVLFADACDSKAMRSIVNDMVKDHAGYCAIFAGGDEQGYQFIVGSRTKDCRQEAAHLRETFDARGGGGTQMIQGSVRAAKVHLAENWMA</sequence>
<dbReference type="SUPFAM" id="SSF50447">
    <property type="entry name" value="Translation proteins"/>
    <property type="match status" value="1"/>
</dbReference>
<keyword evidence="4" id="KW-0862">Zinc</keyword>
<dbReference type="PROSITE" id="PS50860">
    <property type="entry name" value="AA_TRNA_LIGASE_II_ALA"/>
    <property type="match status" value="1"/>
</dbReference>
<dbReference type="Pfam" id="PF01411">
    <property type="entry name" value="tRNA-synt_2c"/>
    <property type="match status" value="1"/>
</dbReference>
<evidence type="ECO:0000256" key="5">
    <source>
        <dbReference type="SAM" id="Coils"/>
    </source>
</evidence>
<evidence type="ECO:0000256" key="4">
    <source>
        <dbReference type="ARBA" id="ARBA00022833"/>
    </source>
</evidence>
<dbReference type="EMBL" id="JACOPG010000003">
    <property type="protein sequence ID" value="MBC5686761.1"/>
    <property type="molecule type" value="Genomic_DNA"/>
</dbReference>
<dbReference type="PANTHER" id="PTHR43462">
    <property type="entry name" value="ALANYL-TRNA EDITING PROTEIN"/>
    <property type="match status" value="1"/>
</dbReference>
<evidence type="ECO:0000256" key="1">
    <source>
        <dbReference type="ARBA" id="ARBA00001947"/>
    </source>
</evidence>
<keyword evidence="8" id="KW-1185">Reference proteome</keyword>
<dbReference type="SUPFAM" id="SSF55186">
    <property type="entry name" value="ThrRS/AlaRS common domain"/>
    <property type="match status" value="1"/>
</dbReference>
<dbReference type="InterPro" id="IPR051335">
    <property type="entry name" value="Alanyl-tRNA_Editing_Enzymes"/>
</dbReference>
<evidence type="ECO:0000259" key="6">
    <source>
        <dbReference type="PROSITE" id="PS50860"/>
    </source>
</evidence>
<evidence type="ECO:0000256" key="2">
    <source>
        <dbReference type="ARBA" id="ARBA00004496"/>
    </source>
</evidence>
<dbReference type="Pfam" id="PF07973">
    <property type="entry name" value="tRNA_SAD"/>
    <property type="match status" value="1"/>
</dbReference>
<accession>A0ABR7GHQ5</accession>
<feature type="domain" description="Alanyl-transfer RNA synthetases family profile" evidence="6">
    <location>
        <begin position="1"/>
        <end position="249"/>
    </location>
</feature>
<feature type="coiled-coil region" evidence="5">
    <location>
        <begin position="261"/>
        <end position="299"/>
    </location>
</feature>
<protein>
    <recommendedName>
        <fullName evidence="6">Alanyl-transfer RNA synthetases family profile domain-containing protein</fullName>
    </recommendedName>
</protein>
<evidence type="ECO:0000313" key="7">
    <source>
        <dbReference type="EMBL" id="MBC5686761.1"/>
    </source>
</evidence>
<proteinExistence type="predicted"/>
<evidence type="ECO:0000313" key="8">
    <source>
        <dbReference type="Proteomes" id="UP000643810"/>
    </source>
</evidence>
<comment type="caution">
    <text evidence="7">The sequence shown here is derived from an EMBL/GenBank/DDBJ whole genome shotgun (WGS) entry which is preliminary data.</text>
</comment>
<keyword evidence="3" id="KW-0479">Metal-binding</keyword>
<organism evidence="7 8">
    <name type="scientific">Roseburia lenta</name>
    <dbReference type="NCBI Taxonomy" id="2763061"/>
    <lineage>
        <taxon>Bacteria</taxon>
        <taxon>Bacillati</taxon>
        <taxon>Bacillota</taxon>
        <taxon>Clostridia</taxon>
        <taxon>Lachnospirales</taxon>
        <taxon>Lachnospiraceae</taxon>
        <taxon>Roseburia</taxon>
    </lineage>
</organism>
<name>A0ABR7GHQ5_9FIRM</name>
<dbReference type="InterPro" id="IPR012947">
    <property type="entry name" value="tRNA_SAD"/>
</dbReference>
<comment type="cofactor">
    <cofactor evidence="1">
        <name>Zn(2+)</name>
        <dbReference type="ChEBI" id="CHEBI:29105"/>
    </cofactor>
</comment>
<dbReference type="SMART" id="SM00863">
    <property type="entry name" value="tRNA_SAD"/>
    <property type="match status" value="1"/>
</dbReference>
<comment type="subcellular location">
    <subcellularLocation>
        <location evidence="2">Cytoplasm</location>
    </subcellularLocation>
</comment>
<dbReference type="InterPro" id="IPR018165">
    <property type="entry name" value="Ala-tRNA-synth_IIc_core"/>
</dbReference>
<evidence type="ECO:0000256" key="3">
    <source>
        <dbReference type="ARBA" id="ARBA00022723"/>
    </source>
</evidence>
<dbReference type="Proteomes" id="UP000643810">
    <property type="component" value="Unassembled WGS sequence"/>
</dbReference>
<dbReference type="RefSeq" id="WP_186854468.1">
    <property type="nucleotide sequence ID" value="NZ_JACOPG010000003.1"/>
</dbReference>
<dbReference type="Gene3D" id="2.40.30.130">
    <property type="match status" value="1"/>
</dbReference>
<dbReference type="PANTHER" id="PTHR43462:SF1">
    <property type="entry name" value="ALANYL-TRNA EDITING PROTEIN AARSD1"/>
    <property type="match status" value="1"/>
</dbReference>